<dbReference type="AlphaFoldDB" id="A0A0K0FU58"/>
<evidence type="ECO:0000313" key="9">
    <source>
        <dbReference type="WBParaSite" id="SVE_1587000.1"/>
    </source>
</evidence>
<keyword evidence="8" id="KW-1185">Reference proteome</keyword>
<dbReference type="Gene3D" id="1.20.1250.20">
    <property type="entry name" value="MFS general substrate transporter like domains"/>
    <property type="match status" value="1"/>
</dbReference>
<feature type="signal peptide" evidence="6">
    <location>
        <begin position="1"/>
        <end position="24"/>
    </location>
</feature>
<reference evidence="8" key="1">
    <citation type="submission" date="2014-07" db="EMBL/GenBank/DDBJ databases">
        <authorList>
            <person name="Martin A.A"/>
            <person name="De Silva N."/>
        </authorList>
    </citation>
    <scope>NUCLEOTIDE SEQUENCE</scope>
</reference>
<name>A0A0K0FU58_STRVS</name>
<dbReference type="InterPro" id="IPR005828">
    <property type="entry name" value="MFS_sugar_transport-like"/>
</dbReference>
<dbReference type="InterPro" id="IPR036259">
    <property type="entry name" value="MFS_trans_sf"/>
</dbReference>
<keyword evidence="2 5" id="KW-0812">Transmembrane</keyword>
<feature type="transmembrane region" description="Helical" evidence="5">
    <location>
        <begin position="62"/>
        <end position="85"/>
    </location>
</feature>
<dbReference type="Pfam" id="PF00083">
    <property type="entry name" value="Sugar_tr"/>
    <property type="match status" value="1"/>
</dbReference>
<protein>
    <submittedName>
        <fullName evidence="9">MFS domain-containing protein</fullName>
    </submittedName>
</protein>
<evidence type="ECO:0000256" key="1">
    <source>
        <dbReference type="ARBA" id="ARBA00004141"/>
    </source>
</evidence>
<reference evidence="9" key="2">
    <citation type="submission" date="2015-08" db="UniProtKB">
        <authorList>
            <consortium name="WormBaseParasite"/>
        </authorList>
    </citation>
    <scope>IDENTIFICATION</scope>
</reference>
<dbReference type="SUPFAM" id="SSF103473">
    <property type="entry name" value="MFS general substrate transporter"/>
    <property type="match status" value="1"/>
</dbReference>
<dbReference type="InterPro" id="IPR020846">
    <property type="entry name" value="MFS_dom"/>
</dbReference>
<proteinExistence type="predicted"/>
<evidence type="ECO:0000256" key="5">
    <source>
        <dbReference type="SAM" id="Phobius"/>
    </source>
</evidence>
<accession>A0A0K0FU58</accession>
<keyword evidence="4 5" id="KW-0472">Membrane</keyword>
<dbReference type="GO" id="GO:0016020">
    <property type="term" value="C:membrane"/>
    <property type="evidence" value="ECO:0007669"/>
    <property type="project" value="UniProtKB-SubCell"/>
</dbReference>
<dbReference type="STRING" id="75913.A0A0K0FU58"/>
<feature type="chain" id="PRO_5005330097" evidence="6">
    <location>
        <begin position="25"/>
        <end position="123"/>
    </location>
</feature>
<keyword evidence="3 5" id="KW-1133">Transmembrane helix</keyword>
<dbReference type="GO" id="GO:0015149">
    <property type="term" value="F:hexose transmembrane transporter activity"/>
    <property type="evidence" value="ECO:0007669"/>
    <property type="project" value="TreeGrafter"/>
</dbReference>
<dbReference type="Proteomes" id="UP000035680">
    <property type="component" value="Unassembled WGS sequence"/>
</dbReference>
<organism evidence="8 9">
    <name type="scientific">Strongyloides venezuelensis</name>
    <name type="common">Threadworm</name>
    <dbReference type="NCBI Taxonomy" id="75913"/>
    <lineage>
        <taxon>Eukaryota</taxon>
        <taxon>Metazoa</taxon>
        <taxon>Ecdysozoa</taxon>
        <taxon>Nematoda</taxon>
        <taxon>Chromadorea</taxon>
        <taxon>Rhabditida</taxon>
        <taxon>Tylenchina</taxon>
        <taxon>Panagrolaimomorpha</taxon>
        <taxon>Strongyloidoidea</taxon>
        <taxon>Strongyloididae</taxon>
        <taxon>Strongyloides</taxon>
    </lineage>
</organism>
<sequence>MPLPNIHLILVTAFISFFANWQFAYQITYINPSYDIIKEEAGYKMKNTLEINYELNKEWSGWWGLIVSSFYLGSIVGFMLVPYLISNYGTRLSFLYSTIPAIIGCLIQILPKVFSSYQCMKIW</sequence>
<feature type="transmembrane region" description="Helical" evidence="5">
    <location>
        <begin position="92"/>
        <end position="110"/>
    </location>
</feature>
<evidence type="ECO:0000256" key="6">
    <source>
        <dbReference type="SAM" id="SignalP"/>
    </source>
</evidence>
<dbReference type="PANTHER" id="PTHR23503:SF11">
    <property type="entry name" value="MAJOR FACILITATOR SUPERFAMILY (MFS) PROFILE DOMAIN-CONTAINING PROTEIN"/>
    <property type="match status" value="1"/>
</dbReference>
<dbReference type="PANTHER" id="PTHR23503">
    <property type="entry name" value="SOLUTE CARRIER FAMILY 2"/>
    <property type="match status" value="1"/>
</dbReference>
<dbReference type="InterPro" id="IPR045263">
    <property type="entry name" value="GLUT"/>
</dbReference>
<evidence type="ECO:0000256" key="4">
    <source>
        <dbReference type="ARBA" id="ARBA00023136"/>
    </source>
</evidence>
<feature type="domain" description="Major facilitator superfamily (MFS) profile" evidence="7">
    <location>
        <begin position="12"/>
        <end position="123"/>
    </location>
</feature>
<evidence type="ECO:0000313" key="8">
    <source>
        <dbReference type="Proteomes" id="UP000035680"/>
    </source>
</evidence>
<evidence type="ECO:0000256" key="3">
    <source>
        <dbReference type="ARBA" id="ARBA00022989"/>
    </source>
</evidence>
<dbReference type="PROSITE" id="PS50850">
    <property type="entry name" value="MFS"/>
    <property type="match status" value="1"/>
</dbReference>
<keyword evidence="6" id="KW-0732">Signal</keyword>
<comment type="subcellular location">
    <subcellularLocation>
        <location evidence="1">Membrane</location>
        <topology evidence="1">Multi-pass membrane protein</topology>
    </subcellularLocation>
</comment>
<evidence type="ECO:0000256" key="2">
    <source>
        <dbReference type="ARBA" id="ARBA00022692"/>
    </source>
</evidence>
<dbReference type="WBParaSite" id="SVE_1587000.1">
    <property type="protein sequence ID" value="SVE_1587000.1"/>
    <property type="gene ID" value="SVE_1587000"/>
</dbReference>
<evidence type="ECO:0000259" key="7">
    <source>
        <dbReference type="PROSITE" id="PS50850"/>
    </source>
</evidence>